<dbReference type="InterPro" id="IPR001401">
    <property type="entry name" value="Dynamin_GTPase"/>
</dbReference>
<dbReference type="GO" id="GO:0008017">
    <property type="term" value="F:microtubule binding"/>
    <property type="evidence" value="ECO:0007669"/>
    <property type="project" value="TreeGrafter"/>
</dbReference>
<dbReference type="Pfam" id="PF01031">
    <property type="entry name" value="Dynamin_M"/>
    <property type="match status" value="1"/>
</dbReference>
<dbReference type="CDD" id="cd08771">
    <property type="entry name" value="DLP_1"/>
    <property type="match status" value="1"/>
</dbReference>
<dbReference type="PRINTS" id="PR00195">
    <property type="entry name" value="DYNAMIN"/>
</dbReference>
<sequence length="767" mass="87047">MHPNNGDNSPAGGGTNANWSLINAANGSVNETTEPSRLSEFSTSSLALIPQRVSILDAGTDESTMLDLITELQQLGIEDHYDMPQIIVCGSQSAGKSSVLEAITGIPFPKARETCTKFVTQVTIRNCDDSVETVEVKINPADKSDKSRTTRLSGFYQQTQGTDCLTQLSSILQDAKNVIFKDVENNRLVTKDIVQVTITGPNKQPLQLLDLPGLMGTDTGAGEQEDVERIVKQYMAMPQSIILAVVKASGDINGFESTVLGWCKKEFDPEGTRTIGVVTHPDQSGSREHRWIRLLQGDATEFQLKNQWHVLRNPSTESTEEGTRPEDRGQWERDWFQRSSWSEVSEERRGANALRDRLGKLLFSRLKQRLPGLRRHLCRLLAELESKLDKLGDTSATERVRVFRQRMEGLRKAANDHARGIYESDIAEAFPPETEAYLRSRVVEKGEQLRDNIIYHGHAWNSHISPTAPGPDTDLKSLGSPKEVPQEWSTRQFSYENGDEEIKEIAKELEKLRGQELAGHTDPARIKHLFWRMSKPWPRIAKQRVEEILYCCEQYIRMMALNHFELRHQVQGSTGFPNAEAIARRYVDKHVLPKLGERRLNALEELQELEKDRKGTLVNYDFAFLVEQRNYVSQQHFQSTIKASHVLEGQQKTQNGSPEPLECRKFAQAAGRFSQEEQINNTAGSFLHDTRKHYDIVRGQFIANVMTQVVERHILREFDDVFPKDFTDEQIEKLTVEDPESERKRGEILGQKKQVGDLLNALEHRMG</sequence>
<organism evidence="4 5">
    <name type="scientific">Fusarium solani</name>
    <name type="common">Filamentous fungus</name>
    <dbReference type="NCBI Taxonomy" id="169388"/>
    <lineage>
        <taxon>Eukaryota</taxon>
        <taxon>Fungi</taxon>
        <taxon>Dikarya</taxon>
        <taxon>Ascomycota</taxon>
        <taxon>Pezizomycotina</taxon>
        <taxon>Sordariomycetes</taxon>
        <taxon>Hypocreomycetidae</taxon>
        <taxon>Hypocreales</taxon>
        <taxon>Nectriaceae</taxon>
        <taxon>Fusarium</taxon>
        <taxon>Fusarium solani species complex</taxon>
    </lineage>
</organism>
<evidence type="ECO:0000259" key="3">
    <source>
        <dbReference type="SMART" id="SM00053"/>
    </source>
</evidence>
<keyword evidence="4" id="KW-0378">Hydrolase</keyword>
<proteinExistence type="predicted"/>
<comment type="caution">
    <text evidence="4">The sequence shown here is derived from an EMBL/GenBank/DDBJ whole genome shotgun (WGS) entry which is preliminary data.</text>
</comment>
<dbReference type="GO" id="GO:0003924">
    <property type="term" value="F:GTPase activity"/>
    <property type="evidence" value="ECO:0007669"/>
    <property type="project" value="InterPro"/>
</dbReference>
<dbReference type="Pfam" id="PF00350">
    <property type="entry name" value="Dynamin_N"/>
    <property type="match status" value="1"/>
</dbReference>
<dbReference type="InterPro" id="IPR027417">
    <property type="entry name" value="P-loop_NTPase"/>
</dbReference>
<dbReference type="InterPro" id="IPR022812">
    <property type="entry name" value="Dynamin"/>
</dbReference>
<keyword evidence="2" id="KW-0342">GTP-binding</keyword>
<evidence type="ECO:0000313" key="4">
    <source>
        <dbReference type="EMBL" id="KAH7248388.1"/>
    </source>
</evidence>
<dbReference type="PANTHER" id="PTHR11566">
    <property type="entry name" value="DYNAMIN"/>
    <property type="match status" value="1"/>
</dbReference>
<gene>
    <name evidence="4" type="ORF">B0J15DRAFT_527562</name>
</gene>
<dbReference type="GO" id="GO:0005874">
    <property type="term" value="C:microtubule"/>
    <property type="evidence" value="ECO:0007669"/>
    <property type="project" value="TreeGrafter"/>
</dbReference>
<feature type="domain" description="Dynamin GTPase" evidence="3">
    <location>
        <begin position="61"/>
        <end position="322"/>
    </location>
</feature>
<dbReference type="Gene3D" id="3.40.50.300">
    <property type="entry name" value="P-loop containing nucleotide triphosphate hydrolases"/>
    <property type="match status" value="1"/>
</dbReference>
<keyword evidence="5" id="KW-1185">Reference proteome</keyword>
<dbReference type="GO" id="GO:0000266">
    <property type="term" value="P:mitochondrial fission"/>
    <property type="evidence" value="ECO:0007669"/>
    <property type="project" value="TreeGrafter"/>
</dbReference>
<dbReference type="OrthoDB" id="415706at2759"/>
<dbReference type="GO" id="GO:0006897">
    <property type="term" value="P:endocytosis"/>
    <property type="evidence" value="ECO:0007669"/>
    <property type="project" value="TreeGrafter"/>
</dbReference>
<dbReference type="PANTHER" id="PTHR11566:SF21">
    <property type="entry name" value="DYNAMIN RELATED PROTEIN 1, ISOFORM A"/>
    <property type="match status" value="1"/>
</dbReference>
<evidence type="ECO:0000256" key="2">
    <source>
        <dbReference type="ARBA" id="ARBA00023134"/>
    </source>
</evidence>
<dbReference type="Proteomes" id="UP000736672">
    <property type="component" value="Unassembled WGS sequence"/>
</dbReference>
<dbReference type="GO" id="GO:0016559">
    <property type="term" value="P:peroxisome fission"/>
    <property type="evidence" value="ECO:0007669"/>
    <property type="project" value="TreeGrafter"/>
</dbReference>
<dbReference type="InterPro" id="IPR045063">
    <property type="entry name" value="Dynamin_N"/>
</dbReference>
<dbReference type="SMART" id="SM00053">
    <property type="entry name" value="DYNc"/>
    <property type="match status" value="1"/>
</dbReference>
<dbReference type="GO" id="GO:0016020">
    <property type="term" value="C:membrane"/>
    <property type="evidence" value="ECO:0007669"/>
    <property type="project" value="TreeGrafter"/>
</dbReference>
<dbReference type="GO" id="GO:0048312">
    <property type="term" value="P:intracellular distribution of mitochondria"/>
    <property type="evidence" value="ECO:0007669"/>
    <property type="project" value="TreeGrafter"/>
</dbReference>
<keyword evidence="1" id="KW-0547">Nucleotide-binding</keyword>
<dbReference type="SUPFAM" id="SSF52540">
    <property type="entry name" value="P-loop containing nucleoside triphosphate hydrolases"/>
    <property type="match status" value="1"/>
</dbReference>
<dbReference type="GO" id="GO:0005525">
    <property type="term" value="F:GTP binding"/>
    <property type="evidence" value="ECO:0007669"/>
    <property type="project" value="InterPro"/>
</dbReference>
<reference evidence="4" key="1">
    <citation type="journal article" date="2021" name="Nat. Commun.">
        <title>Genetic determinants of endophytism in the Arabidopsis root mycobiome.</title>
        <authorList>
            <person name="Mesny F."/>
            <person name="Miyauchi S."/>
            <person name="Thiergart T."/>
            <person name="Pickel B."/>
            <person name="Atanasova L."/>
            <person name="Karlsson M."/>
            <person name="Huettel B."/>
            <person name="Barry K.W."/>
            <person name="Haridas S."/>
            <person name="Chen C."/>
            <person name="Bauer D."/>
            <person name="Andreopoulos W."/>
            <person name="Pangilinan J."/>
            <person name="LaButti K."/>
            <person name="Riley R."/>
            <person name="Lipzen A."/>
            <person name="Clum A."/>
            <person name="Drula E."/>
            <person name="Henrissat B."/>
            <person name="Kohler A."/>
            <person name="Grigoriev I.V."/>
            <person name="Martin F.M."/>
            <person name="Hacquard S."/>
        </authorList>
    </citation>
    <scope>NUCLEOTIDE SEQUENCE</scope>
    <source>
        <strain evidence="4">FSSC 5 MPI-SDFR-AT-0091</strain>
    </source>
</reference>
<protein>
    <submittedName>
        <fullName evidence="4">P-loop containing nucleoside triphosphate hydrolase protein</fullName>
    </submittedName>
</protein>
<evidence type="ECO:0000313" key="5">
    <source>
        <dbReference type="Proteomes" id="UP000736672"/>
    </source>
</evidence>
<name>A0A9P9GZG0_FUSSL</name>
<dbReference type="GO" id="GO:0005739">
    <property type="term" value="C:mitochondrion"/>
    <property type="evidence" value="ECO:0007669"/>
    <property type="project" value="TreeGrafter"/>
</dbReference>
<evidence type="ECO:0000256" key="1">
    <source>
        <dbReference type="ARBA" id="ARBA00022741"/>
    </source>
</evidence>
<dbReference type="InterPro" id="IPR000375">
    <property type="entry name" value="Dynamin_stalk"/>
</dbReference>
<accession>A0A9P9GZG0</accession>
<dbReference type="AlphaFoldDB" id="A0A9P9GZG0"/>
<dbReference type="EMBL" id="JAGTJS010000014">
    <property type="protein sequence ID" value="KAH7248388.1"/>
    <property type="molecule type" value="Genomic_DNA"/>
</dbReference>